<feature type="region of interest" description="Disordered" evidence="1">
    <location>
        <begin position="1"/>
        <end position="82"/>
    </location>
</feature>
<accession>A0A6C0C1P5</accession>
<proteinExistence type="predicted"/>
<dbReference type="EMBL" id="MN739314">
    <property type="protein sequence ID" value="QHS98310.1"/>
    <property type="molecule type" value="Genomic_DNA"/>
</dbReference>
<dbReference type="AlphaFoldDB" id="A0A6C0C1P5"/>
<reference evidence="2" key="1">
    <citation type="journal article" date="2020" name="Nature">
        <title>Giant virus diversity and host interactions through global metagenomics.</title>
        <authorList>
            <person name="Schulz F."/>
            <person name="Roux S."/>
            <person name="Paez-Espino D."/>
            <person name="Jungbluth S."/>
            <person name="Walsh D.A."/>
            <person name="Denef V.J."/>
            <person name="McMahon K.D."/>
            <person name="Konstantinidis K.T."/>
            <person name="Eloe-Fadrosh E.A."/>
            <person name="Kyrpides N.C."/>
            <person name="Woyke T."/>
        </authorList>
    </citation>
    <scope>NUCLEOTIDE SEQUENCE</scope>
    <source>
        <strain evidence="2">GVMAG-M-3300020182-84</strain>
    </source>
</reference>
<feature type="compositionally biased region" description="Basic residues" evidence="1">
    <location>
        <begin position="1"/>
        <end position="23"/>
    </location>
</feature>
<sequence>MKKQMRKTMRKTMKKKSCARKRMSGGYGPATFSGSAPYEMNKYENAPTNPDNIVSSRMQGGKRKSKRIKRKTKKSKKVKKIKGGSFLLPKMVSVPTHFDTTAGALHNANIIAGENASDPRSYVQPLTNPTSIV</sequence>
<evidence type="ECO:0000256" key="1">
    <source>
        <dbReference type="SAM" id="MobiDB-lite"/>
    </source>
</evidence>
<protein>
    <submittedName>
        <fullName evidence="2">Uncharacterized protein</fullName>
    </submittedName>
</protein>
<organism evidence="2">
    <name type="scientific">viral metagenome</name>
    <dbReference type="NCBI Taxonomy" id="1070528"/>
    <lineage>
        <taxon>unclassified sequences</taxon>
        <taxon>metagenomes</taxon>
        <taxon>organismal metagenomes</taxon>
    </lineage>
</organism>
<name>A0A6C0C1P5_9ZZZZ</name>
<evidence type="ECO:0000313" key="2">
    <source>
        <dbReference type="EMBL" id="QHS98310.1"/>
    </source>
</evidence>
<feature type="compositionally biased region" description="Polar residues" evidence="1">
    <location>
        <begin position="46"/>
        <end position="58"/>
    </location>
</feature>
<feature type="compositionally biased region" description="Basic residues" evidence="1">
    <location>
        <begin position="60"/>
        <end position="82"/>
    </location>
</feature>